<proteinExistence type="predicted"/>
<name>A0A1A9AAJ2_PLAOA</name>
<organism evidence="1 2">
    <name type="scientific">Plasmodium ovale wallikeri</name>
    <dbReference type="NCBI Taxonomy" id="864142"/>
    <lineage>
        <taxon>Eukaryota</taxon>
        <taxon>Sar</taxon>
        <taxon>Alveolata</taxon>
        <taxon>Apicomplexa</taxon>
        <taxon>Aconoidasida</taxon>
        <taxon>Haemosporida</taxon>
        <taxon>Plasmodiidae</taxon>
        <taxon>Plasmodium</taxon>
        <taxon>Plasmodium (Plasmodium)</taxon>
    </lineage>
</organism>
<reference evidence="2" key="1">
    <citation type="submission" date="2016-05" db="EMBL/GenBank/DDBJ databases">
        <authorList>
            <person name="Naeem Raeece"/>
        </authorList>
    </citation>
    <scope>NUCLEOTIDE SEQUENCE [LARGE SCALE GENOMIC DNA]</scope>
</reference>
<evidence type="ECO:0000313" key="2">
    <source>
        <dbReference type="Proteomes" id="UP000078550"/>
    </source>
</evidence>
<evidence type="ECO:0000313" key="1">
    <source>
        <dbReference type="EMBL" id="SBT53187.1"/>
    </source>
</evidence>
<sequence>MAHDPGYTALTRYITTDFFKAMIESDVKKLIHTYGHKNCGLIQEELCEKIKKLIPEKKKIIFEHMDASSRQKWNKEWDTQRSKYFNEFYEEEGFINMCFPKKYKNNPSLNQLMSKHIDFCKEKDKRLLDLQKNSEFSVCKQYNRWIDTQRTAFTLEYLKNVNKFNVQTVDKYFITKDHPGGHDPRGTYHKRIEWNGV</sequence>
<protein>
    <recommendedName>
        <fullName evidence="3">STP1 protein</fullName>
    </recommendedName>
</protein>
<dbReference type="Proteomes" id="UP000078550">
    <property type="component" value="Unassembled WGS sequence"/>
</dbReference>
<evidence type="ECO:0008006" key="3">
    <source>
        <dbReference type="Google" id="ProtNLM"/>
    </source>
</evidence>
<accession>A0A1A9AAJ2</accession>
<gene>
    <name evidence="1" type="ORF">POVWA2_063980</name>
</gene>
<dbReference type="EMBL" id="FLRE01000377">
    <property type="protein sequence ID" value="SBT53187.1"/>
    <property type="molecule type" value="Genomic_DNA"/>
</dbReference>
<dbReference type="AlphaFoldDB" id="A0A1A9AAJ2"/>